<evidence type="ECO:0000313" key="2">
    <source>
        <dbReference type="Proteomes" id="UP001515480"/>
    </source>
</evidence>
<accession>A0AB34JDF7</accession>
<gene>
    <name evidence="1" type="ORF">AB1Y20_023110</name>
</gene>
<evidence type="ECO:0000313" key="1">
    <source>
        <dbReference type="EMBL" id="KAL1519596.1"/>
    </source>
</evidence>
<name>A0AB34JDF7_PRYPA</name>
<dbReference type="EMBL" id="JBGBPQ010000009">
    <property type="protein sequence ID" value="KAL1519596.1"/>
    <property type="molecule type" value="Genomic_DNA"/>
</dbReference>
<protein>
    <submittedName>
        <fullName evidence="1">Uncharacterized protein</fullName>
    </submittedName>
</protein>
<organism evidence="1 2">
    <name type="scientific">Prymnesium parvum</name>
    <name type="common">Toxic golden alga</name>
    <dbReference type="NCBI Taxonomy" id="97485"/>
    <lineage>
        <taxon>Eukaryota</taxon>
        <taxon>Haptista</taxon>
        <taxon>Haptophyta</taxon>
        <taxon>Prymnesiophyceae</taxon>
        <taxon>Prymnesiales</taxon>
        <taxon>Prymnesiaceae</taxon>
        <taxon>Prymnesium</taxon>
    </lineage>
</organism>
<dbReference type="Proteomes" id="UP001515480">
    <property type="component" value="Unassembled WGS sequence"/>
</dbReference>
<dbReference type="AlphaFoldDB" id="A0AB34JDF7"/>
<keyword evidence="2" id="KW-1185">Reference proteome</keyword>
<comment type="caution">
    <text evidence="1">The sequence shown here is derived from an EMBL/GenBank/DDBJ whole genome shotgun (WGS) entry which is preliminary data.</text>
</comment>
<proteinExistence type="predicted"/>
<reference evidence="1 2" key="1">
    <citation type="journal article" date="2024" name="Science">
        <title>Giant polyketide synthase enzymes in the biosynthesis of giant marine polyether toxins.</title>
        <authorList>
            <person name="Fallon T.R."/>
            <person name="Shende V.V."/>
            <person name="Wierzbicki I.H."/>
            <person name="Pendleton A.L."/>
            <person name="Watervoot N.F."/>
            <person name="Auber R.P."/>
            <person name="Gonzalez D.J."/>
            <person name="Wisecaver J.H."/>
            <person name="Moore B.S."/>
        </authorList>
    </citation>
    <scope>NUCLEOTIDE SEQUENCE [LARGE SCALE GENOMIC DNA]</scope>
    <source>
        <strain evidence="1 2">12B1</strain>
    </source>
</reference>
<sequence>MVVVEVLVAAGKARGSAVAGDERAMEAAVGDQEAGVGTVVVMESDVQAEAQAGAILVAAGRALVAVEVAAPALVAVDLDMGEAERVVEDVVAAGVEADEETAAYTEPAAGVAREREAVCVAAVAEVVLLEEAMAVAELLGLVEVREAREAPQGGARAAAVL</sequence>